<dbReference type="PANTHER" id="PTHR12459">
    <property type="entry name" value="TRANSMEMBRANE PROTEIN 135-RELATED"/>
    <property type="match status" value="1"/>
</dbReference>
<dbReference type="Pfam" id="PF15982">
    <property type="entry name" value="TMEM135_C_rich"/>
    <property type="match status" value="1"/>
</dbReference>
<reference evidence="3 4" key="1">
    <citation type="journal article" date="2023" name="BMC Biol.">
        <title>The compact genome of the sponge Oopsacas minuta (Hexactinellida) is lacking key metazoan core genes.</title>
        <authorList>
            <person name="Santini S."/>
            <person name="Schenkelaars Q."/>
            <person name="Jourda C."/>
            <person name="Duchesne M."/>
            <person name="Belahbib H."/>
            <person name="Rocher C."/>
            <person name="Selva M."/>
            <person name="Riesgo A."/>
            <person name="Vervoort M."/>
            <person name="Leys S.P."/>
            <person name="Kodjabachian L."/>
            <person name="Le Bivic A."/>
            <person name="Borchiellini C."/>
            <person name="Claverie J.M."/>
            <person name="Renard E."/>
        </authorList>
    </citation>
    <scope>NUCLEOTIDE SEQUENCE [LARGE SCALE GENOMIC DNA]</scope>
    <source>
        <strain evidence="3">SPO-2</strain>
    </source>
</reference>
<protein>
    <submittedName>
        <fullName evidence="3">Membrane protein</fullName>
    </submittedName>
</protein>
<dbReference type="InterPro" id="IPR031926">
    <property type="entry name" value="TMEM135_N"/>
</dbReference>
<keyword evidence="1" id="KW-0812">Transmembrane</keyword>
<dbReference type="EMBL" id="JAKMXF010000299">
    <property type="protein sequence ID" value="KAI6652311.1"/>
    <property type="molecule type" value="Genomic_DNA"/>
</dbReference>
<dbReference type="InterPro" id="IPR026749">
    <property type="entry name" value="Tmem135"/>
</dbReference>
<proteinExistence type="predicted"/>
<gene>
    <name evidence="3" type="ORF">LOD99_7326</name>
</gene>
<feature type="domain" description="Transmembrane protein 135 N-terminal" evidence="2">
    <location>
        <begin position="16"/>
        <end position="132"/>
    </location>
</feature>
<evidence type="ECO:0000313" key="4">
    <source>
        <dbReference type="Proteomes" id="UP001165289"/>
    </source>
</evidence>
<organism evidence="3 4">
    <name type="scientific">Oopsacas minuta</name>
    <dbReference type="NCBI Taxonomy" id="111878"/>
    <lineage>
        <taxon>Eukaryota</taxon>
        <taxon>Metazoa</taxon>
        <taxon>Porifera</taxon>
        <taxon>Hexactinellida</taxon>
        <taxon>Hexasterophora</taxon>
        <taxon>Lyssacinosida</taxon>
        <taxon>Leucopsacidae</taxon>
        <taxon>Oopsacas</taxon>
    </lineage>
</organism>
<accession>A0AAV7JTP5</accession>
<dbReference type="Proteomes" id="UP001165289">
    <property type="component" value="Unassembled WGS sequence"/>
</dbReference>
<sequence length="397" mass="45182">MILSTLRPLFAYYDTNCKDVLHPHTDSCVQAFLDIVFTVSKQSLKLYLVLYLFLRLIQWKLSLKPYLIDVFRSSLFLVINGPGLLLADCVFDKIFGVMYKFNSIFVPGLIAAASAFLVESRSRQRLLAPYIFSNCVDSVSSVFVSRNFLPSIPYLDVLLFMLASGKICGRLSTPVSHRGFNDTIFSLLTNPIDILRRNFFPFYQILSFYLHKFLPNSNILKIPILLTGGCVWGLLIGLSYNIVTLIISKVSKLLSGSKEERRSKRFNFHIPILLAAYIGLFQICKHILRNVTPLSDTISGLLAGSAISIYRFPSLSLYFFIKELLSLSKTLMHSGYLPRIPYFNFFLYFISCAIQFHCVVFEPENVILSYRKFINTVSGGLVLQISNSLKEKECISY</sequence>
<feature type="transmembrane region" description="Helical" evidence="1">
    <location>
        <begin position="341"/>
        <end position="361"/>
    </location>
</feature>
<feature type="transmembrane region" description="Helical" evidence="1">
    <location>
        <begin position="222"/>
        <end position="248"/>
    </location>
</feature>
<evidence type="ECO:0000313" key="3">
    <source>
        <dbReference type="EMBL" id="KAI6652311.1"/>
    </source>
</evidence>
<feature type="transmembrane region" description="Helical" evidence="1">
    <location>
        <begin position="268"/>
        <end position="288"/>
    </location>
</feature>
<dbReference type="AlphaFoldDB" id="A0AAV7JTP5"/>
<evidence type="ECO:0000259" key="2">
    <source>
        <dbReference type="Pfam" id="PF15982"/>
    </source>
</evidence>
<comment type="caution">
    <text evidence="3">The sequence shown here is derived from an EMBL/GenBank/DDBJ whole genome shotgun (WGS) entry which is preliminary data.</text>
</comment>
<keyword evidence="1" id="KW-0472">Membrane</keyword>
<name>A0AAV7JTP5_9METZ</name>
<feature type="transmembrane region" description="Helical" evidence="1">
    <location>
        <begin position="300"/>
        <end position="321"/>
    </location>
</feature>
<keyword evidence="4" id="KW-1185">Reference proteome</keyword>
<evidence type="ECO:0000256" key="1">
    <source>
        <dbReference type="SAM" id="Phobius"/>
    </source>
</evidence>
<keyword evidence="1" id="KW-1133">Transmembrane helix</keyword>